<evidence type="ECO:0000313" key="1">
    <source>
        <dbReference type="EMBL" id="TXE89458.1"/>
    </source>
</evidence>
<organism evidence="1 2">
    <name type="scientific">Campylobacter volucris</name>
    <dbReference type="NCBI Taxonomy" id="1031542"/>
    <lineage>
        <taxon>Bacteria</taxon>
        <taxon>Pseudomonadati</taxon>
        <taxon>Campylobacterota</taxon>
        <taxon>Epsilonproteobacteria</taxon>
        <taxon>Campylobacterales</taxon>
        <taxon>Campylobacteraceae</taxon>
        <taxon>Campylobacter</taxon>
    </lineage>
</organism>
<comment type="caution">
    <text evidence="1">The sequence shown here is derived from an EMBL/GenBank/DDBJ whole genome shotgun (WGS) entry which is preliminary data.</text>
</comment>
<reference evidence="1 2" key="1">
    <citation type="submission" date="2019-07" db="EMBL/GenBank/DDBJ databases">
        <title>Rapid identification of Enteric Bacteria from Whole Genome Sequences (WGS) using Average Nucleotide Identity (ANI).</title>
        <authorList>
            <person name="Lane C."/>
        </authorList>
    </citation>
    <scope>NUCLEOTIDE SEQUENCE [LARGE SCALE GENOMIC DNA]</scope>
    <source>
        <strain evidence="1 2">2016D-0084</strain>
    </source>
</reference>
<proteinExistence type="predicted"/>
<accession>A0A5C7E6U7</accession>
<dbReference type="AlphaFoldDB" id="A0A5C7E6U7"/>
<dbReference type="Proteomes" id="UP000321629">
    <property type="component" value="Unassembled WGS sequence"/>
</dbReference>
<dbReference type="EMBL" id="VOWJ01000013">
    <property type="protein sequence ID" value="TXE89458.1"/>
    <property type="molecule type" value="Genomic_DNA"/>
</dbReference>
<gene>
    <name evidence="1" type="ORF">FPD38_01815</name>
</gene>
<sequence length="193" mass="23099">MIFTIGSDNIKNGFEVTSMKSGGYIANEFQNNKLIRNVQLPQEYFSEKSKLIEDIEQIAKLAMEHSVKANIIKEKYKKKICKESIKVNFIDNNEYKEICNEDAENKELSKEIEIQIAKIKQYKQEILKQYNEERLIKAKELEAQAAMERAREQIRYNQQQYWQNIMLNNQLQQLNNNMMYDRFTPKTHHIYIY</sequence>
<name>A0A5C7E6U7_9BACT</name>
<protein>
    <submittedName>
        <fullName evidence="1">Uncharacterized protein</fullName>
    </submittedName>
</protein>
<evidence type="ECO:0000313" key="2">
    <source>
        <dbReference type="Proteomes" id="UP000321629"/>
    </source>
</evidence>
<dbReference type="RefSeq" id="WP_147555086.1">
    <property type="nucleotide sequence ID" value="NZ_VOWJ01000013.1"/>
</dbReference>